<name>A0A175W5G5_9PEZI</name>
<dbReference type="OrthoDB" id="5005275at2759"/>
<reference evidence="1 2" key="1">
    <citation type="journal article" date="2016" name="Genome Announc.">
        <title>Genome Sequence of Madurella mycetomatis mm55, Isolated from a Human Mycetoma Case in Sudan.</title>
        <authorList>
            <person name="Smit S."/>
            <person name="Derks M.F."/>
            <person name="Bervoets S."/>
            <person name="Fahal A."/>
            <person name="van Leeuwen W."/>
            <person name="van Belkum A."/>
            <person name="van de Sande W.W."/>
        </authorList>
    </citation>
    <scope>NUCLEOTIDE SEQUENCE [LARGE SCALE GENOMIC DNA]</scope>
    <source>
        <strain evidence="2">mm55</strain>
    </source>
</reference>
<dbReference type="AlphaFoldDB" id="A0A175W5G5"/>
<accession>A0A175W5G5</accession>
<keyword evidence="2" id="KW-1185">Reference proteome</keyword>
<protein>
    <submittedName>
        <fullName evidence="1">Uncharacterized protein</fullName>
    </submittedName>
</protein>
<gene>
    <name evidence="1" type="ORF">MMYC01_204751</name>
</gene>
<organism evidence="1 2">
    <name type="scientific">Madurella mycetomatis</name>
    <dbReference type="NCBI Taxonomy" id="100816"/>
    <lineage>
        <taxon>Eukaryota</taxon>
        <taxon>Fungi</taxon>
        <taxon>Dikarya</taxon>
        <taxon>Ascomycota</taxon>
        <taxon>Pezizomycotina</taxon>
        <taxon>Sordariomycetes</taxon>
        <taxon>Sordariomycetidae</taxon>
        <taxon>Sordariales</taxon>
        <taxon>Sordariales incertae sedis</taxon>
        <taxon>Madurella</taxon>
    </lineage>
</organism>
<evidence type="ECO:0000313" key="2">
    <source>
        <dbReference type="Proteomes" id="UP000078237"/>
    </source>
</evidence>
<dbReference type="EMBL" id="LCTW02000102">
    <property type="protein sequence ID" value="KXX78957.1"/>
    <property type="molecule type" value="Genomic_DNA"/>
</dbReference>
<proteinExistence type="predicted"/>
<comment type="caution">
    <text evidence="1">The sequence shown here is derived from an EMBL/GenBank/DDBJ whole genome shotgun (WGS) entry which is preliminary data.</text>
</comment>
<sequence>MFFPFRLSLAGTQPSPDTTRDSITVNMASSLVSVVYTMPLVSNKRGQVTIGTDLIVTYHSGMAYPPLSMTSIRVFSALETKKARALLWHSPYSTLKREGPPWRRIWGGNGSVALALPRDGGLTPYVPSPLSRAGFRCLHSKALSLDSSVVAMKPFPSRALQHMHPSPVISI</sequence>
<dbReference type="Proteomes" id="UP000078237">
    <property type="component" value="Unassembled WGS sequence"/>
</dbReference>
<evidence type="ECO:0000313" key="1">
    <source>
        <dbReference type="EMBL" id="KXX78957.1"/>
    </source>
</evidence>
<dbReference type="VEuPathDB" id="FungiDB:MMYC01_204751"/>